<dbReference type="Gene3D" id="1.20.120.20">
    <property type="entry name" value="Apolipoprotein"/>
    <property type="match status" value="1"/>
</dbReference>
<sequence>MAEEEAGSVVVKVGMDGTGFQNGISNINRQLRLVQSEFAAASAKLGDFGNSAEGLKLQSDALSKQMSLQQQKVDALQKAYEKAAESKGKDAKATQELEIKLNKAKEELAKTEKKLESVNEEIEKQNNRWNKLSNTLNDIRDRFQAVGDQLSGIGGMLSATLTMALAGIGIGAIGAASDVDKSAGKMQASLGLTAEEADKLSATAQNLWRDAFGESMEDVTQGLITVKQNMQGLDDGSLEKVTKDAFTLRDAFGAEVNETTRTAAVLMKNFGIDGSTAMDLITVGFQKGGNFSDELLDTIREYAPQFRAMGIGAEDMLGILIKGAETGAFNLDKVGDALKEFNIRAKDGSELTSQAFSALGFNADEMSAKFAAGGETGKTAFQAVTVALAGLQDPLKRNAIGVALFGTQWEDLESKVVTSMATGIGSVTGFQGATQRAGDALRDNLGVRATKVWREFQTALQPLGEMMIGLAEDILPQVSAAVQSLTQWFSNLSPGGQKLTVVLAAIAAAAGPVLMIVAQLVGAVSTLTGAFSAASGAIAAAGGVMAVITGPIGITIASIASLAAGAYLVVKNWDQIKLFFSSLGSWLSSVFSNLVNTVTTYGQFIMAGLMAGINSKLQPVINMITAVANGITGAFRRIMGIHSPSKVMEEYGQYIDEGLVQGMASGQDSVLEQTQSIADGIKQTMEKNIGMLNKLGEAIVGALRKQYEEMESIQTAALDNQLENEKKASDERQKVYDKEYAEKLKLIDEETYNKVKAVQDQIDSIDSQTSNEEKALKAREQQTRLAELQKKIAAAETAEERARLQEELSSTIAKYEREQLLEQRNNQKEALKKQIEGLKEASAEQKELLKADLDRKKEQEKLRASQVEESLKAEKDAVKKHFDELTTQENLQMEARKLVVDKNNQEIVDLLQKYNPSWQNAGQSFADSLINGLNSEKQSIADAVGKTIDLQPMVQKQMSVLDELQKKIASLQQADKAEAGAGGAEESPFPDSGGFAGGGGGDIGGLGAAADNTSAKLEGLMQTTATLQQDLTGNFVPSVQGISGVWNEVMTSSSNVWGQIAGYLTQTWAGIAGQAQQVWSGITGFFTSSWNSFLSVATSVSNGIHTGVTDTWNHISAHINSVVSEIVGTVMTIFGGMSGGISSVFSGIESIISGSWTVIKNVTLGSILLLLDLVTFNFTELATHAGQIWENLRTAFRLTWDGIQQVFTGSLETLKGGLAASWGLMKADLVQSWNEAEAYLSTLWVNVTAQASTGWTDFKTSVTKLVEETISSTRTKWDELLTWFGELPEKLKGYAESMFRSMRDGFNNTVNEVTNAVRTGLDGAFDFIKKLPEEALQWGKDIIEGLIKGIRSAIGSVKAAMDSVASTVKGSITGALGIRSPSRVMMEYGGFTTEGFALGMKGGLSRVASAARTIASAAFPKVELPNMAAPAVRTATPAATSGGFVQNITINSPQPLSPAETARLNLRASRQLAMGWGLDGA</sequence>
<feature type="domain" description="Phage tail tape measure protein" evidence="5">
    <location>
        <begin position="211"/>
        <end position="406"/>
    </location>
</feature>
<dbReference type="Pfam" id="PF10145">
    <property type="entry name" value="PhageMin_Tail"/>
    <property type="match status" value="1"/>
</dbReference>
<keyword evidence="4" id="KW-1133">Transmembrane helix</keyword>
<evidence type="ECO:0000256" key="4">
    <source>
        <dbReference type="SAM" id="Phobius"/>
    </source>
</evidence>
<dbReference type="OrthoDB" id="90760at2"/>
<feature type="transmembrane region" description="Helical" evidence="4">
    <location>
        <begin position="590"/>
        <end position="613"/>
    </location>
</feature>
<dbReference type="KEGG" id="pmw:B2K_16335"/>
<keyword evidence="4" id="KW-0472">Membrane</keyword>
<accession>I0BIS2</accession>
<keyword evidence="2" id="KW-0175">Coiled coil</keyword>
<keyword evidence="1" id="KW-1188">Viral release from host cell</keyword>
<dbReference type="Gene3D" id="1.10.287.1490">
    <property type="match status" value="1"/>
</dbReference>
<dbReference type="PANTHER" id="PTHR37813">
    <property type="entry name" value="FELS-2 PROPHAGE PROTEIN"/>
    <property type="match status" value="1"/>
</dbReference>
<proteinExistence type="predicted"/>
<dbReference type="SUPFAM" id="SSF58113">
    <property type="entry name" value="Apolipoprotein A-I"/>
    <property type="match status" value="1"/>
</dbReference>
<dbReference type="HOGENOM" id="CLU_249801_0_0_9"/>
<evidence type="ECO:0000313" key="7">
    <source>
        <dbReference type="Proteomes" id="UP000007392"/>
    </source>
</evidence>
<organism evidence="6 7">
    <name type="scientific">Paenibacillus mucilaginosus K02</name>
    <dbReference type="NCBI Taxonomy" id="997761"/>
    <lineage>
        <taxon>Bacteria</taxon>
        <taxon>Bacillati</taxon>
        <taxon>Bacillota</taxon>
        <taxon>Bacilli</taxon>
        <taxon>Bacillales</taxon>
        <taxon>Paenibacillaceae</taxon>
        <taxon>Paenibacillus</taxon>
    </lineage>
</organism>
<evidence type="ECO:0000256" key="1">
    <source>
        <dbReference type="ARBA" id="ARBA00022612"/>
    </source>
</evidence>
<dbReference type="RefSeq" id="WP_016362600.1">
    <property type="nucleotide sequence ID" value="NC_017672.3"/>
</dbReference>
<dbReference type="InterPro" id="IPR010090">
    <property type="entry name" value="Phage_tape_meas"/>
</dbReference>
<dbReference type="PANTHER" id="PTHR37813:SF1">
    <property type="entry name" value="FELS-2 PROPHAGE PROTEIN"/>
    <property type="match status" value="1"/>
</dbReference>
<dbReference type="Gene3D" id="1.20.5.1230">
    <property type="entry name" value="Apolipoprotein A-I"/>
    <property type="match status" value="1"/>
</dbReference>
<dbReference type="Proteomes" id="UP000007392">
    <property type="component" value="Chromosome"/>
</dbReference>
<name>I0BIS2_9BACL</name>
<evidence type="ECO:0000256" key="3">
    <source>
        <dbReference type="SAM" id="MobiDB-lite"/>
    </source>
</evidence>
<evidence type="ECO:0000256" key="2">
    <source>
        <dbReference type="SAM" id="Coils"/>
    </source>
</evidence>
<gene>
    <name evidence="6" type="ORF">B2K_16335</name>
</gene>
<feature type="region of interest" description="Disordered" evidence="3">
    <location>
        <begin position="977"/>
        <end position="997"/>
    </location>
</feature>
<reference evidence="6 7" key="1">
    <citation type="submission" date="2013-06" db="EMBL/GenBank/DDBJ databases">
        <title>Complete genome sequence of Paenibacillus mucilaginosus K02.</title>
        <authorList>
            <person name="Xiao B."/>
            <person name="Sun L."/>
            <person name="Xiao L."/>
            <person name="Lian B."/>
        </authorList>
    </citation>
    <scope>NUCLEOTIDE SEQUENCE [LARGE SCALE GENOMIC DNA]</scope>
    <source>
        <strain evidence="6 7">K02</strain>
    </source>
</reference>
<keyword evidence="4" id="KW-0812">Transmembrane</keyword>
<protein>
    <recommendedName>
        <fullName evidence="5">Phage tail tape measure protein domain-containing protein</fullName>
    </recommendedName>
</protein>
<evidence type="ECO:0000259" key="5">
    <source>
        <dbReference type="Pfam" id="PF10145"/>
    </source>
</evidence>
<feature type="transmembrane region" description="Helical" evidence="4">
    <location>
        <begin position="537"/>
        <end position="570"/>
    </location>
</feature>
<dbReference type="EMBL" id="CP003422">
    <property type="protein sequence ID" value="AFH62269.2"/>
    <property type="molecule type" value="Genomic_DNA"/>
</dbReference>
<feature type="transmembrane region" description="Helical" evidence="4">
    <location>
        <begin position="499"/>
        <end position="525"/>
    </location>
</feature>
<evidence type="ECO:0000313" key="6">
    <source>
        <dbReference type="EMBL" id="AFH62269.2"/>
    </source>
</evidence>
<feature type="coiled-coil region" evidence="2">
    <location>
        <begin position="771"/>
        <end position="877"/>
    </location>
</feature>
<feature type="coiled-coil region" evidence="2">
    <location>
        <begin position="66"/>
        <end position="142"/>
    </location>
</feature>